<organism evidence="2">
    <name type="scientific">Brassica napus</name>
    <name type="common">Rape</name>
    <dbReference type="NCBI Taxonomy" id="3708"/>
    <lineage>
        <taxon>Eukaryota</taxon>
        <taxon>Viridiplantae</taxon>
        <taxon>Streptophyta</taxon>
        <taxon>Embryophyta</taxon>
        <taxon>Tracheophyta</taxon>
        <taxon>Spermatophyta</taxon>
        <taxon>Magnoliopsida</taxon>
        <taxon>eudicotyledons</taxon>
        <taxon>Gunneridae</taxon>
        <taxon>Pentapetalae</taxon>
        <taxon>rosids</taxon>
        <taxon>malvids</taxon>
        <taxon>Brassicales</taxon>
        <taxon>Brassicaceae</taxon>
        <taxon>Brassiceae</taxon>
        <taxon>Brassica</taxon>
    </lineage>
</organism>
<proteinExistence type="predicted"/>
<dbReference type="Proteomes" id="UP001295469">
    <property type="component" value="Chromosome C04"/>
</dbReference>
<sequence>MATSPVKWDALPDPVHNVHKGLVDGPPSTRSQLMWAMINPATNGADRLRMMTMMAGHGLISGDDVNIRKIQREGEGGG</sequence>
<evidence type="ECO:0000256" key="1">
    <source>
        <dbReference type="SAM" id="MobiDB-lite"/>
    </source>
</evidence>
<evidence type="ECO:0000313" key="2">
    <source>
        <dbReference type="EMBL" id="CAF1841615.1"/>
    </source>
</evidence>
<dbReference type="EMBL" id="HG994368">
    <property type="protein sequence ID" value="CAF1841615.1"/>
    <property type="molecule type" value="Genomic_DNA"/>
</dbReference>
<protein>
    <submittedName>
        <fullName evidence="2">(rape) hypothetical protein</fullName>
    </submittedName>
</protein>
<accession>A0A816JAI5</accession>
<dbReference type="AlphaFoldDB" id="A0A816JAI5"/>
<name>A0A816JAI5_BRANA</name>
<reference evidence="2" key="1">
    <citation type="submission" date="2021-01" db="EMBL/GenBank/DDBJ databases">
        <authorList>
            <consortium name="Genoscope - CEA"/>
            <person name="William W."/>
        </authorList>
    </citation>
    <scope>NUCLEOTIDE SEQUENCE</scope>
</reference>
<gene>
    <name evidence="2" type="ORF">DARMORV10_C04P29750.1</name>
</gene>
<feature type="region of interest" description="Disordered" evidence="1">
    <location>
        <begin position="1"/>
        <end position="21"/>
    </location>
</feature>